<keyword evidence="2" id="KW-1185">Reference proteome</keyword>
<organism evidence="1 2">
    <name type="scientific">Lacticaseibacillus nasuensis JCM 17158</name>
    <dbReference type="NCBI Taxonomy" id="1291734"/>
    <lineage>
        <taxon>Bacteria</taxon>
        <taxon>Bacillati</taxon>
        <taxon>Bacillota</taxon>
        <taxon>Bacilli</taxon>
        <taxon>Lactobacillales</taxon>
        <taxon>Lactobacillaceae</taxon>
        <taxon>Lacticaseibacillus</taxon>
    </lineage>
</organism>
<evidence type="ECO:0000313" key="1">
    <source>
        <dbReference type="EMBL" id="KRK72638.1"/>
    </source>
</evidence>
<dbReference type="AlphaFoldDB" id="A0A0R1JMR4"/>
<proteinExistence type="predicted"/>
<reference evidence="1 2" key="1">
    <citation type="journal article" date="2015" name="Genome Announc.">
        <title>Expanding the biotechnology potential of lactobacilli through comparative genomics of 213 strains and associated genera.</title>
        <authorList>
            <person name="Sun Z."/>
            <person name="Harris H.M."/>
            <person name="McCann A."/>
            <person name="Guo C."/>
            <person name="Argimon S."/>
            <person name="Zhang W."/>
            <person name="Yang X."/>
            <person name="Jeffery I.B."/>
            <person name="Cooney J.C."/>
            <person name="Kagawa T.F."/>
            <person name="Liu W."/>
            <person name="Song Y."/>
            <person name="Salvetti E."/>
            <person name="Wrobel A."/>
            <person name="Rasinkangas P."/>
            <person name="Parkhill J."/>
            <person name="Rea M.C."/>
            <person name="O'Sullivan O."/>
            <person name="Ritari J."/>
            <person name="Douillard F.P."/>
            <person name="Paul Ross R."/>
            <person name="Yang R."/>
            <person name="Briner A.E."/>
            <person name="Felis G.E."/>
            <person name="de Vos W.M."/>
            <person name="Barrangou R."/>
            <person name="Klaenhammer T.R."/>
            <person name="Caufield P.W."/>
            <person name="Cui Y."/>
            <person name="Zhang H."/>
            <person name="O'Toole P.W."/>
        </authorList>
    </citation>
    <scope>NUCLEOTIDE SEQUENCE [LARGE SCALE GENOMIC DNA]</scope>
    <source>
        <strain evidence="1 2">JCM 17158</strain>
    </source>
</reference>
<sequence>MIGNFLNRGVSVMAMFQLVLTNVHTIKALQGVIKLGEVKASQQSPGLASSDLIIAIDGPPGAGILAIVKDVGPVILDRRLATLLDHISGGYFAASIEVTESAKRRMAAGGTGMRRLPLMVPAGEGMLTGTITGAVFNTQYLATVRVINQHKVEFDIVISRQRHCTAQLTMPKTNVSNYAAKFEFVKPYAQLQYAVNILKYGRATGRTEADLQAARAVVTRAGINSANLEQIGNLRRTATRLADVAEAQTWVVLAERKNRHVSDIHLVKIVRKTVYHALMHTR</sequence>
<gene>
    <name evidence="1" type="ORF">FD02_GL001611</name>
</gene>
<comment type="caution">
    <text evidence="1">The sequence shown here is derived from an EMBL/GenBank/DDBJ whole genome shotgun (WGS) entry which is preliminary data.</text>
</comment>
<accession>A0A0R1JMR4</accession>
<dbReference type="Proteomes" id="UP000051804">
    <property type="component" value="Unassembled WGS sequence"/>
</dbReference>
<name>A0A0R1JMR4_9LACO</name>
<evidence type="ECO:0000313" key="2">
    <source>
        <dbReference type="Proteomes" id="UP000051804"/>
    </source>
</evidence>
<dbReference type="EMBL" id="AZDJ01000022">
    <property type="protein sequence ID" value="KRK72638.1"/>
    <property type="molecule type" value="Genomic_DNA"/>
</dbReference>
<dbReference type="PATRIC" id="fig|1291734.4.peg.1657"/>
<dbReference type="RefSeq" id="WP_175265225.1">
    <property type="nucleotide sequence ID" value="NZ_BBAM01000041.1"/>
</dbReference>
<protein>
    <submittedName>
        <fullName evidence="1">Uncharacterized protein</fullName>
    </submittedName>
</protein>